<dbReference type="GO" id="GO:0000462">
    <property type="term" value="P:maturation of SSU-rRNA from tricistronic rRNA transcript (SSU-rRNA, 5.8S rRNA, LSU-rRNA)"/>
    <property type="evidence" value="ECO:0007669"/>
    <property type="project" value="TreeGrafter"/>
</dbReference>
<dbReference type="PANTHER" id="PTHR21738:SF0">
    <property type="entry name" value="RIBOSOMAL RNA PROCESSING PROTEIN 36 HOMOLOG"/>
    <property type="match status" value="1"/>
</dbReference>
<evidence type="ECO:0000256" key="5">
    <source>
        <dbReference type="ARBA" id="ARBA00023242"/>
    </source>
</evidence>
<dbReference type="EMBL" id="AZBU02000005">
    <property type="protein sequence ID" value="TKR77614.1"/>
    <property type="molecule type" value="Genomic_DNA"/>
</dbReference>
<evidence type="ECO:0000256" key="3">
    <source>
        <dbReference type="ARBA" id="ARBA00022517"/>
    </source>
</evidence>
<keyword evidence="9" id="KW-1185">Reference proteome</keyword>
<dbReference type="InterPro" id="IPR009292">
    <property type="entry name" value="RRP36"/>
</dbReference>
<comment type="subunit">
    <text evidence="6">Associates with 90S and pre-40S pre-ribosomal particles.</text>
</comment>
<evidence type="ECO:0000313" key="9">
    <source>
        <dbReference type="Proteomes" id="UP000298663"/>
    </source>
</evidence>
<dbReference type="Pfam" id="PF06102">
    <property type="entry name" value="RRP36"/>
    <property type="match status" value="1"/>
</dbReference>
<evidence type="ECO:0000256" key="1">
    <source>
        <dbReference type="ARBA" id="ARBA00004604"/>
    </source>
</evidence>
<reference evidence="8 9" key="2">
    <citation type="journal article" date="2019" name="G3 (Bethesda)">
        <title>Hybrid Assembly of the Genome of the Entomopathogenic Nematode Steinernema carpocapsae Identifies the X-Chromosome.</title>
        <authorList>
            <person name="Serra L."/>
            <person name="Macchietto M."/>
            <person name="Macias-Munoz A."/>
            <person name="McGill C.J."/>
            <person name="Rodriguez I.M."/>
            <person name="Rodriguez B."/>
            <person name="Murad R."/>
            <person name="Mortazavi A."/>
        </authorList>
    </citation>
    <scope>NUCLEOTIDE SEQUENCE [LARGE SCALE GENOMIC DNA]</scope>
    <source>
        <strain evidence="8 9">ALL</strain>
    </source>
</reference>
<reference evidence="8 9" key="1">
    <citation type="journal article" date="2015" name="Genome Biol.">
        <title>Comparative genomics of Steinernema reveals deeply conserved gene regulatory networks.</title>
        <authorList>
            <person name="Dillman A.R."/>
            <person name="Macchietto M."/>
            <person name="Porter C.F."/>
            <person name="Rogers A."/>
            <person name="Williams B."/>
            <person name="Antoshechkin I."/>
            <person name="Lee M.M."/>
            <person name="Goodwin Z."/>
            <person name="Lu X."/>
            <person name="Lewis E.E."/>
            <person name="Goodrich-Blair H."/>
            <person name="Stock S.P."/>
            <person name="Adams B.J."/>
            <person name="Sternberg P.W."/>
            <person name="Mortazavi A."/>
        </authorList>
    </citation>
    <scope>NUCLEOTIDE SEQUENCE [LARGE SCALE GENOMIC DNA]</scope>
    <source>
        <strain evidence="8 9">ALL</strain>
    </source>
</reference>
<gene>
    <name evidence="8" type="ORF">L596_018549</name>
</gene>
<comment type="similarity">
    <text evidence="2 6">Belongs to the RRP36 family.</text>
</comment>
<evidence type="ECO:0000256" key="2">
    <source>
        <dbReference type="ARBA" id="ARBA00009418"/>
    </source>
</evidence>
<evidence type="ECO:0000256" key="7">
    <source>
        <dbReference type="SAM" id="MobiDB-lite"/>
    </source>
</evidence>
<feature type="region of interest" description="Disordered" evidence="7">
    <location>
        <begin position="73"/>
        <end position="118"/>
    </location>
</feature>
<feature type="region of interest" description="Disordered" evidence="7">
    <location>
        <begin position="227"/>
        <end position="280"/>
    </location>
</feature>
<feature type="compositionally biased region" description="Basic and acidic residues" evidence="7">
    <location>
        <begin position="101"/>
        <end position="118"/>
    </location>
</feature>
<comment type="caution">
    <text evidence="8">The sequence shown here is derived from an EMBL/GenBank/DDBJ whole genome shotgun (WGS) entry which is preliminary data.</text>
</comment>
<organism evidence="8 9">
    <name type="scientific">Steinernema carpocapsae</name>
    <name type="common">Entomopathogenic nematode</name>
    <dbReference type="NCBI Taxonomy" id="34508"/>
    <lineage>
        <taxon>Eukaryota</taxon>
        <taxon>Metazoa</taxon>
        <taxon>Ecdysozoa</taxon>
        <taxon>Nematoda</taxon>
        <taxon>Chromadorea</taxon>
        <taxon>Rhabditida</taxon>
        <taxon>Tylenchina</taxon>
        <taxon>Panagrolaimomorpha</taxon>
        <taxon>Strongyloidoidea</taxon>
        <taxon>Steinernematidae</taxon>
        <taxon>Steinernema</taxon>
    </lineage>
</organism>
<keyword evidence="6" id="KW-0687">Ribonucleoprotein</keyword>
<keyword evidence="3 6" id="KW-0690">Ribosome biogenesis</keyword>
<accession>A0A4U5N5H0</accession>
<protein>
    <recommendedName>
        <fullName evidence="6">rRNA biogenesis protein RRP36</fullName>
    </recommendedName>
</protein>
<keyword evidence="5 6" id="KW-0539">Nucleus</keyword>
<dbReference type="STRING" id="34508.A0A4U5N5H0"/>
<evidence type="ECO:0000313" key="8">
    <source>
        <dbReference type="EMBL" id="TKR77614.1"/>
    </source>
</evidence>
<name>A0A4U5N5H0_STECR</name>
<proteinExistence type="inferred from homology"/>
<feature type="compositionally biased region" description="Basic and acidic residues" evidence="7">
    <location>
        <begin position="81"/>
        <end position="94"/>
    </location>
</feature>
<dbReference type="GO" id="GO:0030686">
    <property type="term" value="C:90S preribosome"/>
    <property type="evidence" value="ECO:0007669"/>
    <property type="project" value="TreeGrafter"/>
</dbReference>
<comment type="subcellular location">
    <subcellularLocation>
        <location evidence="1 6">Nucleus</location>
        <location evidence="1 6">Nucleolus</location>
    </subcellularLocation>
</comment>
<dbReference type="OrthoDB" id="448446at2759"/>
<dbReference type="Proteomes" id="UP000298663">
    <property type="component" value="Unassembled WGS sequence"/>
</dbReference>
<feature type="region of interest" description="Disordered" evidence="7">
    <location>
        <begin position="1"/>
        <end position="56"/>
    </location>
</feature>
<comment type="function">
    <text evidence="6">Component of the 90S pre-ribosome involved in the maturation of rRNAs. Required for early cleavages of the pre-RNAs in the 40S ribosomal subunit maturation pathway.</text>
</comment>
<sequence>MKHQEDSEDSGSEFEQEHQEEVDSDDEAPEEQSSRNEAKEEVDEEQEAFRKRVASLPLKKVKELQQKLGIKLFQKMMYGDPKAKERELKRKHEESDEEDEGNKKFTRENSKRPREVSCKKPVSVLRNVYGEGERIGRKKGFDPRFDKRCGEFDEMAYEEEYSFIDDIRKGEKETLKKEYRQLRKADPEKAGRLKKAIVAMENRERTKAEVEMKREVVEEIKQTNIERMHKGMKPIHVSNGHVKRRQLEKKFESLKKTGKLQKYLERKSKKNSRKAQEPKF</sequence>
<feature type="compositionally biased region" description="Acidic residues" evidence="7">
    <location>
        <begin position="1"/>
        <end position="14"/>
    </location>
</feature>
<dbReference type="PANTHER" id="PTHR21738">
    <property type="entry name" value="RIBOSOMAL RNA PROCESSING PROTEIN 36 HOMOLOG"/>
    <property type="match status" value="1"/>
</dbReference>
<dbReference type="AlphaFoldDB" id="A0A4U5N5H0"/>
<keyword evidence="4 6" id="KW-0698">rRNA processing</keyword>
<evidence type="ECO:0000256" key="6">
    <source>
        <dbReference type="RuleBase" id="RU368027"/>
    </source>
</evidence>
<dbReference type="GO" id="GO:0005730">
    <property type="term" value="C:nucleolus"/>
    <property type="evidence" value="ECO:0007669"/>
    <property type="project" value="UniProtKB-SubCell"/>
</dbReference>
<evidence type="ECO:0000256" key="4">
    <source>
        <dbReference type="ARBA" id="ARBA00022552"/>
    </source>
</evidence>